<protein>
    <submittedName>
        <fullName evidence="2">Uncharacterized protein</fullName>
    </submittedName>
</protein>
<comment type="caution">
    <text evidence="2">The sequence shown here is derived from an EMBL/GenBank/DDBJ whole genome shotgun (WGS) entry which is preliminary data.</text>
</comment>
<accession>A0A8H9N170</accession>
<feature type="compositionally biased region" description="Polar residues" evidence="1">
    <location>
        <begin position="267"/>
        <end position="282"/>
    </location>
</feature>
<dbReference type="Proteomes" id="UP000863257">
    <property type="component" value="Unassembled WGS sequence"/>
</dbReference>
<gene>
    <name evidence="2" type="ORF">I7730_14090</name>
</gene>
<evidence type="ECO:0000256" key="1">
    <source>
        <dbReference type="SAM" id="MobiDB-lite"/>
    </source>
</evidence>
<feature type="compositionally biased region" description="Polar residues" evidence="1">
    <location>
        <begin position="101"/>
        <end position="118"/>
    </location>
</feature>
<dbReference type="AlphaFoldDB" id="A0A8H9N170"/>
<feature type="region of interest" description="Disordered" evidence="1">
    <location>
        <begin position="263"/>
        <end position="299"/>
    </location>
</feature>
<feature type="region of interest" description="Disordered" evidence="1">
    <location>
        <begin position="99"/>
        <end position="186"/>
    </location>
</feature>
<evidence type="ECO:0000313" key="2">
    <source>
        <dbReference type="EMBL" id="HAS8540916.1"/>
    </source>
</evidence>
<feature type="compositionally biased region" description="Basic and acidic residues" evidence="1">
    <location>
        <begin position="283"/>
        <end position="299"/>
    </location>
</feature>
<name>A0A8H9N170_VIBVL</name>
<dbReference type="EMBL" id="DACRBY010000017">
    <property type="protein sequence ID" value="HAS8540916.1"/>
    <property type="molecule type" value="Genomic_DNA"/>
</dbReference>
<reference evidence="2" key="1">
    <citation type="journal article" date="2018" name="Genome Biol.">
        <title>SKESA: strategic k-mer extension for scrupulous assemblies.</title>
        <authorList>
            <person name="Souvorov A."/>
            <person name="Agarwala R."/>
            <person name="Lipman D.J."/>
        </authorList>
    </citation>
    <scope>NUCLEOTIDE SEQUENCE</scope>
    <source>
        <strain evidence="2">BCW_3452</strain>
    </source>
</reference>
<reference evidence="2" key="2">
    <citation type="submission" date="2019-01" db="EMBL/GenBank/DDBJ databases">
        <authorList>
            <consortium name="NCBI Pathogen Detection Project"/>
        </authorList>
    </citation>
    <scope>NUCLEOTIDE SEQUENCE</scope>
    <source>
        <strain evidence="2">BCW_3452</strain>
    </source>
</reference>
<proteinExistence type="predicted"/>
<organism evidence="2">
    <name type="scientific">Vibrio vulnificus</name>
    <dbReference type="NCBI Taxonomy" id="672"/>
    <lineage>
        <taxon>Bacteria</taxon>
        <taxon>Pseudomonadati</taxon>
        <taxon>Pseudomonadota</taxon>
        <taxon>Gammaproteobacteria</taxon>
        <taxon>Vibrionales</taxon>
        <taxon>Vibrionaceae</taxon>
        <taxon>Vibrio</taxon>
    </lineage>
</organism>
<sequence length="369" mass="40043">MIRKSLGTQLSIESVGSIDSINGTLVYSHSTKIGISDNRKDILLAASTISDTAENLITLAEELSISKVPSIVAEFVSKTTALGQLGIKQATLFKEEISLESAPSTSSKENSDIGTQKQDNIDKKESSDDATLATQEVKDIESETQSNTNDYPTKDNTDTPQVEVVEDIDNTNVSNPSLEIGTDNDEGSEPLISASYVGNLLELMRTLNISSTAVLSYVRRDISSINDLYMKEAYSVSSRLRSAVNGNTKAIEIVDQRRKEFGAFSPTEVNGKSNESPNSGTNKPEETRNSEEMPILDKESENRRSLLINQIEKHSGNKEFVKALLSAMKKSGYHANTAEAAIKTIKKVDDADTIAKLQSAIGIAAMQII</sequence>